<gene>
    <name evidence="1" type="ORF">H6A60_06715</name>
</gene>
<protein>
    <recommendedName>
        <fullName evidence="3">Lipoprotein SmpA/OmlA domain-containing protein</fullName>
    </recommendedName>
</protein>
<sequence length="78" mass="8598">MPPNVGVTTQKDALRCLGDPIQVQQSALNNGRERFVWFYTGTKASMVGATNQTKRVSLIFEADGKLLLIEDRQGTDAE</sequence>
<comment type="caution">
    <text evidence="1">The sequence shown here is derived from an EMBL/GenBank/DDBJ whole genome shotgun (WGS) entry which is preliminary data.</text>
</comment>
<reference evidence="1 2" key="1">
    <citation type="journal article" date="2021" name="Sci. Rep.">
        <title>The distribution of antibiotic resistance genes in chicken gut microbiota commensals.</title>
        <authorList>
            <person name="Juricova H."/>
            <person name="Matiasovicova J."/>
            <person name="Kubasova T."/>
            <person name="Cejkova D."/>
            <person name="Rychlik I."/>
        </authorList>
    </citation>
    <scope>NUCLEOTIDE SEQUENCE [LARGE SCALE GENOMIC DNA]</scope>
    <source>
        <strain evidence="1 2">An829</strain>
    </source>
</reference>
<evidence type="ECO:0000313" key="1">
    <source>
        <dbReference type="EMBL" id="MBM6704174.1"/>
    </source>
</evidence>
<dbReference type="Proteomes" id="UP000715095">
    <property type="component" value="Unassembled WGS sequence"/>
</dbReference>
<keyword evidence="2" id="KW-1185">Reference proteome</keyword>
<evidence type="ECO:0000313" key="2">
    <source>
        <dbReference type="Proteomes" id="UP000715095"/>
    </source>
</evidence>
<evidence type="ECO:0008006" key="3">
    <source>
        <dbReference type="Google" id="ProtNLM"/>
    </source>
</evidence>
<dbReference type="EMBL" id="JACJJC010000009">
    <property type="protein sequence ID" value="MBM6704174.1"/>
    <property type="molecule type" value="Genomic_DNA"/>
</dbReference>
<dbReference type="RefSeq" id="WP_205102648.1">
    <property type="nucleotide sequence ID" value="NZ_JACJJC010000009.1"/>
</dbReference>
<name>A0ABS2DS53_9BURK</name>
<organism evidence="1 2">
    <name type="scientific">Sutterella massiliensis</name>
    <dbReference type="NCBI Taxonomy" id="1816689"/>
    <lineage>
        <taxon>Bacteria</taxon>
        <taxon>Pseudomonadati</taxon>
        <taxon>Pseudomonadota</taxon>
        <taxon>Betaproteobacteria</taxon>
        <taxon>Burkholderiales</taxon>
        <taxon>Sutterellaceae</taxon>
        <taxon>Sutterella</taxon>
    </lineage>
</organism>
<accession>A0ABS2DS53</accession>
<proteinExistence type="predicted"/>